<dbReference type="PANTHER" id="PTHR43793">
    <property type="entry name" value="FAD SYNTHASE"/>
    <property type="match status" value="1"/>
</dbReference>
<dbReference type="InterPro" id="IPR014729">
    <property type="entry name" value="Rossmann-like_a/b/a_fold"/>
</dbReference>
<feature type="domain" description="Cytidyltransferase-like" evidence="3">
    <location>
        <begin position="9"/>
        <end position="133"/>
    </location>
</feature>
<dbReference type="OrthoDB" id="9802794at2"/>
<dbReference type="PANTHER" id="PTHR43793:SF1">
    <property type="entry name" value="FAD SYNTHASE"/>
    <property type="match status" value="1"/>
</dbReference>
<dbReference type="Gene3D" id="3.40.50.620">
    <property type="entry name" value="HUPs"/>
    <property type="match status" value="1"/>
</dbReference>
<dbReference type="GO" id="GO:0016779">
    <property type="term" value="F:nucleotidyltransferase activity"/>
    <property type="evidence" value="ECO:0007669"/>
    <property type="project" value="UniProtKB-KW"/>
</dbReference>
<evidence type="ECO:0000256" key="1">
    <source>
        <dbReference type="ARBA" id="ARBA00022679"/>
    </source>
</evidence>
<name>A0A4Z0JIR5_9LACO</name>
<dbReference type="RefSeq" id="WP_135373277.1">
    <property type="nucleotide sequence ID" value="NZ_RKLY01000019.1"/>
</dbReference>
<dbReference type="EMBL" id="RKLY01000019">
    <property type="protein sequence ID" value="TGD22747.1"/>
    <property type="molecule type" value="Genomic_DNA"/>
</dbReference>
<dbReference type="Pfam" id="PF01467">
    <property type="entry name" value="CTP_transf_like"/>
    <property type="match status" value="1"/>
</dbReference>
<proteinExistence type="predicted"/>
<keyword evidence="1 4" id="KW-0808">Transferase</keyword>
<dbReference type="NCBIfam" id="TIGR00125">
    <property type="entry name" value="cyt_tran_rel"/>
    <property type="match status" value="1"/>
</dbReference>
<gene>
    <name evidence="4" type="ORF">EGT49_08175</name>
</gene>
<keyword evidence="2 4" id="KW-0548">Nucleotidyltransferase</keyword>
<dbReference type="InterPro" id="IPR004821">
    <property type="entry name" value="Cyt_trans-like"/>
</dbReference>
<organism evidence="4 5">
    <name type="scientific">Companilactobacillus suantsaicola</name>
    <dbReference type="NCBI Taxonomy" id="2487723"/>
    <lineage>
        <taxon>Bacteria</taxon>
        <taxon>Bacillati</taxon>
        <taxon>Bacillota</taxon>
        <taxon>Bacilli</taxon>
        <taxon>Lactobacillales</taxon>
        <taxon>Lactobacillaceae</taxon>
        <taxon>Companilactobacillus</taxon>
    </lineage>
</organism>
<protein>
    <submittedName>
        <fullName evidence="4">Glycerol-3-phosphate cytidylyltransferase</fullName>
    </submittedName>
</protein>
<accession>A0A4Z0JIR5</accession>
<dbReference type="Proteomes" id="UP000298021">
    <property type="component" value="Unassembled WGS sequence"/>
</dbReference>
<evidence type="ECO:0000256" key="2">
    <source>
        <dbReference type="ARBA" id="ARBA00022695"/>
    </source>
</evidence>
<sequence>MKKFKKGYTQGVFDMFHIGHLNLINNAKEQCDELIVGVNSDRLVKEYKGKVPVVSQDNRKKIVENVKAVDKAVIAETLDKLEQLDKYGFDAIFIGDDWKGNERWTQTVSDLSKKNVQVIFLPRTKGVSSTGMRVVKDERISE</sequence>
<evidence type="ECO:0000313" key="4">
    <source>
        <dbReference type="EMBL" id="TGD22747.1"/>
    </source>
</evidence>
<comment type="caution">
    <text evidence="4">The sequence shown here is derived from an EMBL/GenBank/DDBJ whole genome shotgun (WGS) entry which is preliminary data.</text>
</comment>
<evidence type="ECO:0000259" key="3">
    <source>
        <dbReference type="Pfam" id="PF01467"/>
    </source>
</evidence>
<dbReference type="AlphaFoldDB" id="A0A4Z0JIR5"/>
<reference evidence="4 5" key="1">
    <citation type="submission" date="2018-10" db="EMBL/GenBank/DDBJ databases">
        <title>Lactobacillus sp. R7 and Lactobacillus sp. R19 isolated from fermented mustard green product of Taiwan.</title>
        <authorList>
            <person name="Lin S.-T."/>
        </authorList>
    </citation>
    <scope>NUCLEOTIDE SEQUENCE [LARGE SCALE GENOMIC DNA]</scope>
    <source>
        <strain evidence="4 5">BCRC 81127</strain>
    </source>
</reference>
<keyword evidence="5" id="KW-1185">Reference proteome</keyword>
<dbReference type="SUPFAM" id="SSF52374">
    <property type="entry name" value="Nucleotidylyl transferase"/>
    <property type="match status" value="1"/>
</dbReference>
<dbReference type="InterPro" id="IPR050385">
    <property type="entry name" value="Archaeal_FAD_synthase"/>
</dbReference>
<evidence type="ECO:0000313" key="5">
    <source>
        <dbReference type="Proteomes" id="UP000298021"/>
    </source>
</evidence>